<reference evidence="11 12" key="1">
    <citation type="submission" date="2017-05" db="EMBL/GenBank/DDBJ databases">
        <authorList>
            <person name="Varghese N."/>
            <person name="Submissions S."/>
        </authorList>
    </citation>
    <scope>NUCLEOTIDE SEQUENCE [LARGE SCALE GENOMIC DNA]</scope>
    <source>
        <strain evidence="11 12">DSM 25457</strain>
    </source>
</reference>
<dbReference type="RefSeq" id="WP_283434801.1">
    <property type="nucleotide sequence ID" value="NZ_FXUG01000017.1"/>
</dbReference>
<evidence type="ECO:0000256" key="5">
    <source>
        <dbReference type="ARBA" id="ARBA00022842"/>
    </source>
</evidence>
<comment type="subcellular location">
    <subcellularLocation>
        <location evidence="9">Cell membrane</location>
        <topology evidence="9">Multi-pass membrane protein</topology>
    </subcellularLocation>
    <subcellularLocation>
        <location evidence="1">Membrane</location>
        <topology evidence="1">Multi-pass membrane protein</topology>
    </subcellularLocation>
</comment>
<evidence type="ECO:0000256" key="8">
    <source>
        <dbReference type="PROSITE-ProRule" id="PRU00703"/>
    </source>
</evidence>
<keyword evidence="5 9" id="KW-0460">Magnesium</keyword>
<evidence type="ECO:0000256" key="1">
    <source>
        <dbReference type="ARBA" id="ARBA00004141"/>
    </source>
</evidence>
<evidence type="ECO:0000256" key="2">
    <source>
        <dbReference type="ARBA" id="ARBA00009749"/>
    </source>
</evidence>
<keyword evidence="12" id="KW-1185">Reference proteome</keyword>
<dbReference type="SUPFAM" id="SSF54631">
    <property type="entry name" value="CBS-domain pair"/>
    <property type="match status" value="1"/>
</dbReference>
<keyword evidence="9" id="KW-0479">Metal-binding</keyword>
<feature type="domain" description="CBS" evidence="10">
    <location>
        <begin position="121"/>
        <end position="182"/>
    </location>
</feature>
<dbReference type="SUPFAM" id="SSF158791">
    <property type="entry name" value="MgtE N-terminal domain-like"/>
    <property type="match status" value="1"/>
</dbReference>
<dbReference type="CDD" id="cd04606">
    <property type="entry name" value="CBS_pair_Mg_transporter"/>
    <property type="match status" value="1"/>
</dbReference>
<keyword evidence="8" id="KW-0129">CBS domain</keyword>
<protein>
    <recommendedName>
        <fullName evidence="9">Magnesium transporter MgtE</fullName>
    </recommendedName>
</protein>
<feature type="transmembrane region" description="Helical" evidence="9">
    <location>
        <begin position="412"/>
        <end position="438"/>
    </location>
</feature>
<keyword evidence="4 9" id="KW-0812">Transmembrane</keyword>
<feature type="transmembrane region" description="Helical" evidence="9">
    <location>
        <begin position="339"/>
        <end position="360"/>
    </location>
</feature>
<dbReference type="Gene3D" id="1.25.60.10">
    <property type="entry name" value="MgtE N-terminal domain-like"/>
    <property type="match status" value="1"/>
</dbReference>
<dbReference type="InterPro" id="IPR006667">
    <property type="entry name" value="SLC41_membr_dom"/>
</dbReference>
<organism evidence="11 12">
    <name type="scientific">Neorhodopirellula lusitana</name>
    <dbReference type="NCBI Taxonomy" id="445327"/>
    <lineage>
        <taxon>Bacteria</taxon>
        <taxon>Pseudomonadati</taxon>
        <taxon>Planctomycetota</taxon>
        <taxon>Planctomycetia</taxon>
        <taxon>Pirellulales</taxon>
        <taxon>Pirellulaceae</taxon>
        <taxon>Neorhodopirellula</taxon>
    </lineage>
</organism>
<evidence type="ECO:0000313" key="11">
    <source>
        <dbReference type="EMBL" id="SMP73831.1"/>
    </source>
</evidence>
<evidence type="ECO:0000256" key="7">
    <source>
        <dbReference type="ARBA" id="ARBA00023136"/>
    </source>
</evidence>
<keyword evidence="7 9" id="KW-0472">Membrane</keyword>
<feature type="transmembrane region" description="Helical" evidence="9">
    <location>
        <begin position="268"/>
        <end position="298"/>
    </location>
</feature>
<dbReference type="Gene3D" id="1.10.357.20">
    <property type="entry name" value="SLC41 divalent cation transporters, integral membrane domain"/>
    <property type="match status" value="1"/>
</dbReference>
<evidence type="ECO:0000256" key="4">
    <source>
        <dbReference type="ARBA" id="ARBA00022692"/>
    </source>
</evidence>
<dbReference type="InterPro" id="IPR000644">
    <property type="entry name" value="CBS_dom"/>
</dbReference>
<sequence>MKPLESLLRSFVELHPDEASRAFEALDLDERIRLFTTLPTRIAVTLMQRISPHAVAPMVMGLDRDRSKELLCALPPRIASSVLTHTEESYRTDLLECLPENLSRSLRALAKYPGDTAGAMMEPRVASLSSDFTVQQATTAIRKAPREALHYLYVTNRDGILAGVINMRDLLLAAPKDPITPLIKTELLTVPDTMPSKDVVQKMREKRFLAIPVVDYDGRLVGVVKQSDALRVVQDAAFDNMQKIVGAGADERALSPVRLVVKSRLPWLLVNLVTAFMAAAVIGAFEGIIAQVAALAVLLPVVAGQGGNTGSQSLAVVMRGLALREVIPGTTRQLITKELAAGVINGVAVAIVTAIAVFSWRLVAGDSMTAGFGLALVIGMAMIVNMAAAALAGAVIPLILQACGRDPAQSAAIFLTTVTDIVGFAAFLGFASLCMPLIT</sequence>
<dbReference type="Pfam" id="PF03448">
    <property type="entry name" value="MgtE_N"/>
    <property type="match status" value="1"/>
</dbReference>
<dbReference type="EMBL" id="FXUG01000017">
    <property type="protein sequence ID" value="SMP73831.1"/>
    <property type="molecule type" value="Genomic_DNA"/>
</dbReference>
<comment type="function">
    <text evidence="9">Acts as a magnesium transporter.</text>
</comment>
<evidence type="ECO:0000256" key="6">
    <source>
        <dbReference type="ARBA" id="ARBA00022989"/>
    </source>
</evidence>
<comment type="caution">
    <text evidence="9">Lacks conserved residue(s) required for the propagation of feature annotation.</text>
</comment>
<dbReference type="PANTHER" id="PTHR41394:SF5">
    <property type="entry name" value="SLC41A_MGTE INTEGRAL MEMBRANE DOMAIN-CONTAINING PROTEIN"/>
    <property type="match status" value="1"/>
</dbReference>
<dbReference type="PANTHER" id="PTHR41394">
    <property type="entry name" value="MAGNESIUM TRANSPORTER MGTE"/>
    <property type="match status" value="1"/>
</dbReference>
<comment type="caution">
    <text evidence="11">The sequence shown here is derived from an EMBL/GenBank/DDBJ whole genome shotgun (WGS) entry which is preliminary data.</text>
</comment>
<dbReference type="SUPFAM" id="SSF161093">
    <property type="entry name" value="MgtE membrane domain-like"/>
    <property type="match status" value="1"/>
</dbReference>
<dbReference type="PROSITE" id="PS51371">
    <property type="entry name" value="CBS"/>
    <property type="match status" value="2"/>
</dbReference>
<dbReference type="InterPro" id="IPR006669">
    <property type="entry name" value="MgtE_transporter"/>
</dbReference>
<name>A0ABY1QNM3_9BACT</name>
<gene>
    <name evidence="11" type="ORF">SAMN06265222_11719</name>
</gene>
<evidence type="ECO:0000256" key="9">
    <source>
        <dbReference type="RuleBase" id="RU362011"/>
    </source>
</evidence>
<dbReference type="Gene3D" id="3.10.580.10">
    <property type="entry name" value="CBS-domain"/>
    <property type="match status" value="1"/>
</dbReference>
<dbReference type="Proteomes" id="UP001158067">
    <property type="component" value="Unassembled WGS sequence"/>
</dbReference>
<feature type="domain" description="CBS" evidence="10">
    <location>
        <begin position="183"/>
        <end position="240"/>
    </location>
</feature>
<evidence type="ECO:0000313" key="12">
    <source>
        <dbReference type="Proteomes" id="UP001158067"/>
    </source>
</evidence>
<comment type="similarity">
    <text evidence="2 9">Belongs to the SLC41A transporter family.</text>
</comment>
<keyword evidence="6 9" id="KW-1133">Transmembrane helix</keyword>
<comment type="subunit">
    <text evidence="9">Homodimer.</text>
</comment>
<evidence type="ECO:0000259" key="10">
    <source>
        <dbReference type="PROSITE" id="PS51371"/>
    </source>
</evidence>
<dbReference type="Pfam" id="PF01769">
    <property type="entry name" value="MgtE"/>
    <property type="match status" value="1"/>
</dbReference>
<dbReference type="InterPro" id="IPR006668">
    <property type="entry name" value="Mg_transptr_MgtE_intracell_dom"/>
</dbReference>
<dbReference type="InterPro" id="IPR038076">
    <property type="entry name" value="MgtE_N_sf"/>
</dbReference>
<feature type="transmembrane region" description="Helical" evidence="9">
    <location>
        <begin position="372"/>
        <end position="400"/>
    </location>
</feature>
<keyword evidence="9" id="KW-1003">Cell membrane</keyword>
<dbReference type="NCBIfam" id="TIGR00400">
    <property type="entry name" value="mgtE"/>
    <property type="match status" value="1"/>
</dbReference>
<accession>A0ABY1QNM3</accession>
<dbReference type="InterPro" id="IPR046342">
    <property type="entry name" value="CBS_dom_sf"/>
</dbReference>
<evidence type="ECO:0000256" key="3">
    <source>
        <dbReference type="ARBA" id="ARBA00022448"/>
    </source>
</evidence>
<proteinExistence type="inferred from homology"/>
<dbReference type="SMART" id="SM00116">
    <property type="entry name" value="CBS"/>
    <property type="match status" value="2"/>
</dbReference>
<keyword evidence="3 9" id="KW-0813">Transport</keyword>
<dbReference type="SMART" id="SM00924">
    <property type="entry name" value="MgtE_N"/>
    <property type="match status" value="1"/>
</dbReference>
<dbReference type="Pfam" id="PF00571">
    <property type="entry name" value="CBS"/>
    <property type="match status" value="2"/>
</dbReference>
<dbReference type="InterPro" id="IPR036739">
    <property type="entry name" value="SLC41_membr_dom_sf"/>
</dbReference>